<feature type="non-terminal residue" evidence="2">
    <location>
        <position position="722"/>
    </location>
</feature>
<feature type="compositionally biased region" description="Acidic residues" evidence="1">
    <location>
        <begin position="608"/>
        <end position="618"/>
    </location>
</feature>
<feature type="compositionally biased region" description="Basic residues" evidence="1">
    <location>
        <begin position="534"/>
        <end position="545"/>
    </location>
</feature>
<evidence type="ECO:0000313" key="3">
    <source>
        <dbReference type="Proteomes" id="UP000256964"/>
    </source>
</evidence>
<protein>
    <submittedName>
        <fullName evidence="2">Uncharacterized protein</fullName>
    </submittedName>
</protein>
<accession>A0A371CJ95</accession>
<sequence length="722" mass="80712">MSSHQHKYDKFVMPASHVVSLPGRHPRLPVIYEYEEHPLVASTDKQKGRIFVYVHDTSEKGNLEYYEFAKQLVFPDGTEEAVTEAGFLKLKPGDYVLARDAHGSGEEEEDHPVVWVTGGDALPEGMAKSLQDLQEDILGSEELMDAEKARKVDGVWCGGIHWERSDYAVNIATSERCYTVAQSYQIQRNLTSPAVGAKVYGDRTTHHDLRKKVIQTAAPVAVASLQRAPPAYFQAMQVQAEVNNLPRIGDEDNVVSPTMQLNIAATKSHDALAAAQFSRDLGQFAGKHIDEHDSEGGYTCMISMNRLSQNDSPGYFMADIGVAIEQRGIITTCFSGLQFHGGFPPTAPPGQTPDKTSYRCVIVCYPPRASMDGDSMIGFGALPEGKLFSLPPEMTNALFDSQTFSTNCANWLSEGPTLTTDQAFLNWYYRSLCQMIHFFTRQIPTSSRPSFDVAKFRECLSMPSTSDRPTALLPKPWSLAPGIDDATTAARAEAAKQWEQHKNRVASFIPHVIHLRHEKAEREREEKEREERAKRNKRPKGKAKQAGKGPGLKRAREDNEAYEADDDEVRLTKKLKKPEHDGRANGTRPIAFKKRKANGKAVALPPEELSDMDVDEDAWPPKPSMNRRKQRSLLKKTEHDHRANGTRPVALKNRKAKGKAVASGMEELSDTDVDDDARRLERSNNRQRFDFVQMPPRPPHLRATAQREQRVLSGSNDAQGTR</sequence>
<feature type="compositionally biased region" description="Basic residues" evidence="1">
    <location>
        <begin position="625"/>
        <end position="634"/>
    </location>
</feature>
<dbReference type="Proteomes" id="UP000256964">
    <property type="component" value="Unassembled WGS sequence"/>
</dbReference>
<gene>
    <name evidence="2" type="ORF">OH76DRAFT_1490369</name>
</gene>
<evidence type="ECO:0000256" key="1">
    <source>
        <dbReference type="SAM" id="MobiDB-lite"/>
    </source>
</evidence>
<dbReference type="AlphaFoldDB" id="A0A371CJ95"/>
<keyword evidence="3" id="KW-1185">Reference proteome</keyword>
<feature type="compositionally biased region" description="Polar residues" evidence="1">
    <location>
        <begin position="712"/>
        <end position="722"/>
    </location>
</feature>
<feature type="compositionally biased region" description="Basic and acidic residues" evidence="1">
    <location>
        <begin position="518"/>
        <end position="533"/>
    </location>
</feature>
<reference evidence="2 3" key="1">
    <citation type="journal article" date="2018" name="Biotechnol. Biofuels">
        <title>Integrative visual omics of the white-rot fungus Polyporus brumalis exposes the biotechnological potential of its oxidative enzymes for delignifying raw plant biomass.</title>
        <authorList>
            <person name="Miyauchi S."/>
            <person name="Rancon A."/>
            <person name="Drula E."/>
            <person name="Hage H."/>
            <person name="Chaduli D."/>
            <person name="Favel A."/>
            <person name="Grisel S."/>
            <person name="Henrissat B."/>
            <person name="Herpoel-Gimbert I."/>
            <person name="Ruiz-Duenas F.J."/>
            <person name="Chevret D."/>
            <person name="Hainaut M."/>
            <person name="Lin J."/>
            <person name="Wang M."/>
            <person name="Pangilinan J."/>
            <person name="Lipzen A."/>
            <person name="Lesage-Meessen L."/>
            <person name="Navarro D."/>
            <person name="Riley R."/>
            <person name="Grigoriev I.V."/>
            <person name="Zhou S."/>
            <person name="Raouche S."/>
            <person name="Rosso M.N."/>
        </authorList>
    </citation>
    <scope>NUCLEOTIDE SEQUENCE [LARGE SCALE GENOMIC DNA]</scope>
    <source>
        <strain evidence="2 3">BRFM 1820</strain>
    </source>
</reference>
<feature type="compositionally biased region" description="Basic and acidic residues" evidence="1">
    <location>
        <begin position="676"/>
        <end position="689"/>
    </location>
</feature>
<proteinExistence type="predicted"/>
<dbReference type="EMBL" id="KZ857563">
    <property type="protein sequence ID" value="RDX40343.1"/>
    <property type="molecule type" value="Genomic_DNA"/>
</dbReference>
<organism evidence="2 3">
    <name type="scientific">Lentinus brumalis</name>
    <dbReference type="NCBI Taxonomy" id="2498619"/>
    <lineage>
        <taxon>Eukaryota</taxon>
        <taxon>Fungi</taxon>
        <taxon>Dikarya</taxon>
        <taxon>Basidiomycota</taxon>
        <taxon>Agaricomycotina</taxon>
        <taxon>Agaricomycetes</taxon>
        <taxon>Polyporales</taxon>
        <taxon>Polyporaceae</taxon>
        <taxon>Lentinus</taxon>
    </lineage>
</organism>
<name>A0A371CJ95_9APHY</name>
<evidence type="ECO:0000313" key="2">
    <source>
        <dbReference type="EMBL" id="RDX40343.1"/>
    </source>
</evidence>
<feature type="region of interest" description="Disordered" evidence="1">
    <location>
        <begin position="515"/>
        <end position="722"/>
    </location>
</feature>
<dbReference type="OrthoDB" id="2728951at2759"/>